<evidence type="ECO:0000256" key="2">
    <source>
        <dbReference type="ARBA" id="ARBA00004236"/>
    </source>
</evidence>
<keyword evidence="6" id="KW-0472">Membrane</keyword>
<evidence type="ECO:0000256" key="5">
    <source>
        <dbReference type="ARBA" id="ARBA00022475"/>
    </source>
</evidence>
<feature type="compositionally biased region" description="Low complexity" evidence="8">
    <location>
        <begin position="207"/>
        <end position="225"/>
    </location>
</feature>
<comment type="subcellular location">
    <subcellularLocation>
        <location evidence="2">Cell membrane</location>
    </subcellularLocation>
</comment>
<evidence type="ECO:0000313" key="10">
    <source>
        <dbReference type="Proteomes" id="UP000290289"/>
    </source>
</evidence>
<feature type="compositionally biased region" description="Basic and acidic residues" evidence="8">
    <location>
        <begin position="1"/>
        <end position="14"/>
    </location>
</feature>
<evidence type="ECO:0000256" key="7">
    <source>
        <dbReference type="ARBA" id="ARBA00023294"/>
    </source>
</evidence>
<feature type="region of interest" description="Disordered" evidence="8">
    <location>
        <begin position="1"/>
        <end position="21"/>
    </location>
</feature>
<dbReference type="AlphaFoldDB" id="A0A498KD78"/>
<keyword evidence="10" id="KW-1185">Reference proteome</keyword>
<organism evidence="9 10">
    <name type="scientific">Malus domestica</name>
    <name type="common">Apple</name>
    <name type="synonym">Pyrus malus</name>
    <dbReference type="NCBI Taxonomy" id="3750"/>
    <lineage>
        <taxon>Eukaryota</taxon>
        <taxon>Viridiplantae</taxon>
        <taxon>Streptophyta</taxon>
        <taxon>Embryophyta</taxon>
        <taxon>Tracheophyta</taxon>
        <taxon>Spermatophyta</taxon>
        <taxon>Magnoliopsida</taxon>
        <taxon>eudicotyledons</taxon>
        <taxon>Gunneridae</taxon>
        <taxon>Pentapetalae</taxon>
        <taxon>rosids</taxon>
        <taxon>fabids</taxon>
        <taxon>Rosales</taxon>
        <taxon>Rosaceae</taxon>
        <taxon>Amygdaloideae</taxon>
        <taxon>Maleae</taxon>
        <taxon>Malus</taxon>
    </lineage>
</organism>
<keyword evidence="7" id="KW-0927">Auxin signaling pathway</keyword>
<feature type="region of interest" description="Disordered" evidence="8">
    <location>
        <begin position="33"/>
        <end position="62"/>
    </location>
</feature>
<dbReference type="PANTHER" id="PTHR33541:SF31">
    <property type="entry name" value="PROTEIN BIG GRAIN 1-LIKE A"/>
    <property type="match status" value="1"/>
</dbReference>
<gene>
    <name evidence="9" type="ORF">DVH24_018171</name>
</gene>
<evidence type="ECO:0000256" key="8">
    <source>
        <dbReference type="SAM" id="MobiDB-lite"/>
    </source>
</evidence>
<dbReference type="Proteomes" id="UP000290289">
    <property type="component" value="Chromosome 2"/>
</dbReference>
<evidence type="ECO:0000256" key="6">
    <source>
        <dbReference type="ARBA" id="ARBA00023136"/>
    </source>
</evidence>
<dbReference type="GO" id="GO:0005886">
    <property type="term" value="C:plasma membrane"/>
    <property type="evidence" value="ECO:0007669"/>
    <property type="project" value="UniProtKB-SubCell"/>
</dbReference>
<sequence length="398" mass="43488">MYVRERSPREETFSRRRRNPSFSSSLLDSIYRSIDESSGGDGDQGYVRDSSTMVKKQSCSAKGGKEKVNLRRAIMIEKWVEKQNVHSSMFSNSASSSSESSSGAAFSSSETDSSCRSRTKPKAVEGRFVQFEEKEKSESGGGGGFSKTKLRALKIYGELKKVKQPISPGGRIASFINSIFNSGNVKKAKMCHVGAVEDVSITEHVSNSKSSCSSSSAPASTFSRSCLSKPSSRAKKSSNGTKRTVRFYPTSMVLGEDSQLSSHHKCVFEEDPSLMSKPSFQKYARSCPGNYDTLIQSGASRTQDLVTFNCTTKSTSYRKTCAVSPTSYRTTGAVGPTFVRSFCDNADDEGSDHDAESCSSSDLFELNHPVGVGRYMEELPVYETTNFRTNQAIAQGFL</sequence>
<evidence type="ECO:0000256" key="1">
    <source>
        <dbReference type="ARBA" id="ARBA00002281"/>
    </source>
</evidence>
<evidence type="ECO:0000256" key="4">
    <source>
        <dbReference type="ARBA" id="ARBA00022448"/>
    </source>
</evidence>
<feature type="region of interest" description="Disordered" evidence="8">
    <location>
        <begin position="90"/>
        <end position="121"/>
    </location>
</feature>
<dbReference type="GO" id="GO:0009734">
    <property type="term" value="P:auxin-activated signaling pathway"/>
    <property type="evidence" value="ECO:0007669"/>
    <property type="project" value="UniProtKB-KW"/>
</dbReference>
<evidence type="ECO:0000256" key="3">
    <source>
        <dbReference type="ARBA" id="ARBA00010067"/>
    </source>
</evidence>
<feature type="compositionally biased region" description="Polar residues" evidence="8">
    <location>
        <begin position="226"/>
        <end position="242"/>
    </location>
</feature>
<dbReference type="InterPro" id="IPR039621">
    <property type="entry name" value="BG1-like"/>
</dbReference>
<keyword evidence="4" id="KW-0813">Transport</keyword>
<reference evidence="9 10" key="1">
    <citation type="submission" date="2018-10" db="EMBL/GenBank/DDBJ databases">
        <title>A high-quality apple genome assembly.</title>
        <authorList>
            <person name="Hu J."/>
        </authorList>
    </citation>
    <scope>NUCLEOTIDE SEQUENCE [LARGE SCALE GENOMIC DNA]</scope>
    <source>
        <strain evidence="10">cv. HFTH1</strain>
        <tissue evidence="9">Young leaf</tissue>
    </source>
</reference>
<feature type="compositionally biased region" description="Polar residues" evidence="8">
    <location>
        <begin position="49"/>
        <end position="60"/>
    </location>
</feature>
<protein>
    <submittedName>
        <fullName evidence="9">Uncharacterized protein</fullName>
    </submittedName>
</protein>
<dbReference type="PANTHER" id="PTHR33541">
    <property type="entry name" value="PROTEIN BIG GRAIN 1-LIKE A-RELATED"/>
    <property type="match status" value="1"/>
</dbReference>
<feature type="compositionally biased region" description="Low complexity" evidence="8">
    <location>
        <begin position="90"/>
        <end position="116"/>
    </location>
</feature>
<comment type="similarity">
    <text evidence="3">Belongs to the BIG GRAIN 1 (BG1) plant protein family.</text>
</comment>
<comment type="function">
    <text evidence="1">Involved in auxin transport. Regulator of the auxin signaling pathway.</text>
</comment>
<evidence type="ECO:0000313" key="9">
    <source>
        <dbReference type="EMBL" id="RXI06129.1"/>
    </source>
</evidence>
<feature type="region of interest" description="Disordered" evidence="8">
    <location>
        <begin position="207"/>
        <end position="242"/>
    </location>
</feature>
<comment type="caution">
    <text evidence="9">The sequence shown here is derived from an EMBL/GenBank/DDBJ whole genome shotgun (WGS) entry which is preliminary data.</text>
</comment>
<accession>A0A498KD78</accession>
<dbReference type="EMBL" id="RDQH01000328">
    <property type="protein sequence ID" value="RXI06129.1"/>
    <property type="molecule type" value="Genomic_DNA"/>
</dbReference>
<keyword evidence="5" id="KW-1003">Cell membrane</keyword>
<name>A0A498KD78_MALDO</name>
<proteinExistence type="inferred from homology"/>